<dbReference type="PANTHER" id="PTHR30619:SF1">
    <property type="entry name" value="RECOMBINATION PROTEIN 2"/>
    <property type="match status" value="1"/>
</dbReference>
<feature type="transmembrane region" description="Helical" evidence="6">
    <location>
        <begin position="7"/>
        <end position="28"/>
    </location>
</feature>
<accession>A0A3R6DT02</accession>
<keyword evidence="4 6" id="KW-1133">Transmembrane helix</keyword>
<comment type="caution">
    <text evidence="8">The sequence shown here is derived from an EMBL/GenBank/DDBJ whole genome shotgun (WGS) entry which is preliminary data.</text>
</comment>
<evidence type="ECO:0000256" key="1">
    <source>
        <dbReference type="ARBA" id="ARBA00004651"/>
    </source>
</evidence>
<feature type="transmembrane region" description="Helical" evidence="6">
    <location>
        <begin position="34"/>
        <end position="57"/>
    </location>
</feature>
<feature type="transmembrane region" description="Helical" evidence="6">
    <location>
        <begin position="361"/>
        <end position="380"/>
    </location>
</feature>
<feature type="transmembrane region" description="Helical" evidence="6">
    <location>
        <begin position="400"/>
        <end position="419"/>
    </location>
</feature>
<evidence type="ECO:0000256" key="4">
    <source>
        <dbReference type="ARBA" id="ARBA00022989"/>
    </source>
</evidence>
<dbReference type="GO" id="GO:0005886">
    <property type="term" value="C:plasma membrane"/>
    <property type="evidence" value="ECO:0007669"/>
    <property type="project" value="UniProtKB-SubCell"/>
</dbReference>
<dbReference type="RefSeq" id="WP_118200773.1">
    <property type="nucleotide sequence ID" value="NZ_QRIE01000012.1"/>
</dbReference>
<feature type="domain" description="ComEC/Rec2-related protein" evidence="7">
    <location>
        <begin position="146"/>
        <end position="421"/>
    </location>
</feature>
<evidence type="ECO:0000256" key="5">
    <source>
        <dbReference type="ARBA" id="ARBA00023136"/>
    </source>
</evidence>
<feature type="transmembrane region" description="Helical" evidence="6">
    <location>
        <begin position="267"/>
        <end position="288"/>
    </location>
</feature>
<dbReference type="Pfam" id="PF03772">
    <property type="entry name" value="Competence"/>
    <property type="match status" value="1"/>
</dbReference>
<dbReference type="InterPro" id="IPR052159">
    <property type="entry name" value="Competence_DNA_uptake"/>
</dbReference>
<evidence type="ECO:0000256" key="2">
    <source>
        <dbReference type="ARBA" id="ARBA00022475"/>
    </source>
</evidence>
<feature type="transmembrane region" description="Helical" evidence="6">
    <location>
        <begin position="166"/>
        <end position="187"/>
    </location>
</feature>
<dbReference type="Proteomes" id="UP000286501">
    <property type="component" value="Unassembled WGS sequence"/>
</dbReference>
<keyword evidence="3 6" id="KW-0812">Transmembrane</keyword>
<dbReference type="AlphaFoldDB" id="A0A3R6DT02"/>
<evidence type="ECO:0000256" key="6">
    <source>
        <dbReference type="SAM" id="Phobius"/>
    </source>
</evidence>
<evidence type="ECO:0000259" key="7">
    <source>
        <dbReference type="Pfam" id="PF03772"/>
    </source>
</evidence>
<dbReference type="NCBIfam" id="TIGR00360">
    <property type="entry name" value="ComEC_N-term"/>
    <property type="match status" value="1"/>
</dbReference>
<feature type="transmembrane region" description="Helical" evidence="6">
    <location>
        <begin position="295"/>
        <end position="318"/>
    </location>
</feature>
<feature type="transmembrane region" description="Helical" evidence="6">
    <location>
        <begin position="69"/>
        <end position="89"/>
    </location>
</feature>
<feature type="transmembrane region" description="Helical" evidence="6">
    <location>
        <begin position="330"/>
        <end position="349"/>
    </location>
</feature>
<keyword evidence="5 6" id="KW-0472">Membrane</keyword>
<proteinExistence type="predicted"/>
<comment type="subcellular location">
    <subcellularLocation>
        <location evidence="1">Cell membrane</location>
        <topology evidence="1">Multi-pass membrane protein</topology>
    </subcellularLocation>
</comment>
<dbReference type="InterPro" id="IPR004477">
    <property type="entry name" value="ComEC_N"/>
</dbReference>
<feature type="transmembrane region" description="Helical" evidence="6">
    <location>
        <begin position="194"/>
        <end position="212"/>
    </location>
</feature>
<sequence>MMKELSLTPLMTISLTLTIGIIIAKWGYDDFNMRFWLIISIISCALGSIIFFLTEFLSQKTYFSRSHQFLIYSQCVMIHLCILSLGAFLTCKQIADSPTSTQLKNWQELSYLTRAKINTERYKSNIESKLVSLHVKQQDYAVIAAMALGDKSALDSNTRNSYSISGASHILAVSGLHIGIIFQLFIFLLGGRKYSVYTIILSLISIWTYVFLIGLPASAVRAAIMLSAYSLSLAFHRTGLPLNTLASAYIFMLFISPLYLFELSFQLSFLAVASILLFFTPLYSLLPIRSRFIRWAWGLLCVSLAAQIGTLPVIVYTFGRISCYSLLTNYIAIPAATLILYLGAALILFSPLTLWAPIAPVVAPLISLTSGALTSITQFLNTAIKLISMLPGASIENVRISLPQVIGLYAIILLIYALWRRIDKQKSSECKIPKTEIKA</sequence>
<organism evidence="8 9">
    <name type="scientific">Segatella copri</name>
    <dbReference type="NCBI Taxonomy" id="165179"/>
    <lineage>
        <taxon>Bacteria</taxon>
        <taxon>Pseudomonadati</taxon>
        <taxon>Bacteroidota</taxon>
        <taxon>Bacteroidia</taxon>
        <taxon>Bacteroidales</taxon>
        <taxon>Prevotellaceae</taxon>
        <taxon>Segatella</taxon>
    </lineage>
</organism>
<evidence type="ECO:0000313" key="9">
    <source>
        <dbReference type="Proteomes" id="UP000286501"/>
    </source>
</evidence>
<evidence type="ECO:0000256" key="3">
    <source>
        <dbReference type="ARBA" id="ARBA00022692"/>
    </source>
</evidence>
<dbReference type="PANTHER" id="PTHR30619">
    <property type="entry name" value="DNA INTERNALIZATION/COMPETENCE PROTEIN COMEC/REC2"/>
    <property type="match status" value="1"/>
</dbReference>
<reference evidence="8 9" key="1">
    <citation type="submission" date="2018-08" db="EMBL/GenBank/DDBJ databases">
        <title>A genome reference for cultivated species of the human gut microbiota.</title>
        <authorList>
            <person name="Zou Y."/>
            <person name="Xue W."/>
            <person name="Luo G."/>
        </authorList>
    </citation>
    <scope>NUCLEOTIDE SEQUENCE [LARGE SCALE GENOMIC DNA]</scope>
    <source>
        <strain evidence="8 9">AM22-1</strain>
    </source>
</reference>
<name>A0A3R6DT02_9BACT</name>
<feature type="transmembrane region" description="Helical" evidence="6">
    <location>
        <begin position="242"/>
        <end position="261"/>
    </location>
</feature>
<dbReference type="EMBL" id="QRIN01000023">
    <property type="protein sequence ID" value="RHG66177.1"/>
    <property type="molecule type" value="Genomic_DNA"/>
</dbReference>
<gene>
    <name evidence="8" type="ORF">DW250_07100</name>
</gene>
<protein>
    <submittedName>
        <fullName evidence="8">ComEC/Rec2 family competence protein</fullName>
    </submittedName>
</protein>
<keyword evidence="2" id="KW-1003">Cell membrane</keyword>
<evidence type="ECO:0000313" key="8">
    <source>
        <dbReference type="EMBL" id="RHG66177.1"/>
    </source>
</evidence>